<protein>
    <submittedName>
        <fullName evidence="3">Uncharacterized protein</fullName>
    </submittedName>
</protein>
<feature type="compositionally biased region" description="Basic and acidic residues" evidence="2">
    <location>
        <begin position="568"/>
        <end position="582"/>
    </location>
</feature>
<name>A0A550BU07_9AGAR</name>
<dbReference type="AlphaFoldDB" id="A0A550BU07"/>
<feature type="coiled-coil region" evidence="1">
    <location>
        <begin position="430"/>
        <end position="457"/>
    </location>
</feature>
<feature type="compositionally biased region" description="Basic and acidic residues" evidence="2">
    <location>
        <begin position="292"/>
        <end position="308"/>
    </location>
</feature>
<proteinExistence type="predicted"/>
<evidence type="ECO:0000313" key="4">
    <source>
        <dbReference type="Proteomes" id="UP000320762"/>
    </source>
</evidence>
<feature type="compositionally biased region" description="Gly residues" evidence="2">
    <location>
        <begin position="669"/>
        <end position="681"/>
    </location>
</feature>
<feature type="compositionally biased region" description="Basic and acidic residues" evidence="2">
    <location>
        <begin position="347"/>
        <end position="359"/>
    </location>
</feature>
<feature type="compositionally biased region" description="Polar residues" evidence="2">
    <location>
        <begin position="322"/>
        <end position="333"/>
    </location>
</feature>
<keyword evidence="1" id="KW-0175">Coiled coil</keyword>
<feature type="region of interest" description="Disordered" evidence="2">
    <location>
        <begin position="270"/>
        <end position="413"/>
    </location>
</feature>
<evidence type="ECO:0000256" key="2">
    <source>
        <dbReference type="SAM" id="MobiDB-lite"/>
    </source>
</evidence>
<feature type="compositionally biased region" description="Acidic residues" evidence="2">
    <location>
        <begin position="360"/>
        <end position="374"/>
    </location>
</feature>
<sequence>MSAQVSSSTIAKWRGVMNKEGDWEAFLAKPNKAFRKWASQNYSPDKIRELNEEAMGRRAAVAGGTSERDDELMWAGRSKREGADEDQEMTDVASSAFGREIDVLIVAGCEQQSGQCVADGGKGAGEGRDAGPSSAAGWGPASARARQSGGGRGARHQSEAAQIAGVRSVVEERASAFGGKLQQFLLKMETLGGKRNKRSSGIIAGKAVPDVQDTEMADAWFNSLKEPSKKQLLEVLTCASMEEYLTIKSSRAAAIAMMDAWRERVANLEDVEERSAGAGEPNEQGSGGESAMAHDEKELTAGDVDTPRRAMISYGKKRAARASTTAHETTPTVRRTRAGLSKAAGRGQDRSPVKAATDKELDEEEEEEEEEEEVGLVVGLGNETVTESDEEPDVQAISTSQEPNDSADHCNACGTSLSARTSTEGINLLRHELEKGYERLNSKLDMLEETLRWLEDSVDGQVGSDVTAPPLDSSDSAMQQSNFLKKLPEDKRQAYADLINDWVAKGPARRSVAQAKHLKKQTGDFWEFTSDEYGKEYTARFKEQINTVIEDGDQPAVIVKKATRAVKKGSDAKRSDEGERGSTARASVASPASGRSTGGRDALAVTKYAAASKTDKARIPTSLTGSSAKPGTASEEVAKLLNVLVTSFNKWGTLIAESRARMEADVQVGGEGVSGGRGGGVVDARLTSGDDIDMD</sequence>
<accession>A0A550BU07</accession>
<keyword evidence="4" id="KW-1185">Reference proteome</keyword>
<comment type="caution">
    <text evidence="3">The sequence shown here is derived from an EMBL/GenBank/DDBJ whole genome shotgun (WGS) entry which is preliminary data.</text>
</comment>
<evidence type="ECO:0000313" key="3">
    <source>
        <dbReference type="EMBL" id="TRM56022.1"/>
    </source>
</evidence>
<feature type="region of interest" description="Disordered" evidence="2">
    <location>
        <begin position="669"/>
        <end position="695"/>
    </location>
</feature>
<feature type="region of interest" description="Disordered" evidence="2">
    <location>
        <begin position="118"/>
        <end position="161"/>
    </location>
</feature>
<organism evidence="3 4">
    <name type="scientific">Schizophyllum amplum</name>
    <dbReference type="NCBI Taxonomy" id="97359"/>
    <lineage>
        <taxon>Eukaryota</taxon>
        <taxon>Fungi</taxon>
        <taxon>Dikarya</taxon>
        <taxon>Basidiomycota</taxon>
        <taxon>Agaricomycotina</taxon>
        <taxon>Agaricomycetes</taxon>
        <taxon>Agaricomycetidae</taxon>
        <taxon>Agaricales</taxon>
        <taxon>Schizophyllaceae</taxon>
        <taxon>Schizophyllum</taxon>
    </lineage>
</organism>
<evidence type="ECO:0000256" key="1">
    <source>
        <dbReference type="SAM" id="Coils"/>
    </source>
</evidence>
<feature type="region of interest" description="Disordered" evidence="2">
    <location>
        <begin position="563"/>
        <end position="600"/>
    </location>
</feature>
<feature type="compositionally biased region" description="Low complexity" evidence="2">
    <location>
        <begin position="130"/>
        <end position="147"/>
    </location>
</feature>
<reference evidence="3 4" key="1">
    <citation type="journal article" date="2019" name="New Phytol.">
        <title>Comparative genomics reveals unique wood-decay strategies and fruiting body development in the Schizophyllaceae.</title>
        <authorList>
            <person name="Almasi E."/>
            <person name="Sahu N."/>
            <person name="Krizsan K."/>
            <person name="Balint B."/>
            <person name="Kovacs G.M."/>
            <person name="Kiss B."/>
            <person name="Cseklye J."/>
            <person name="Drula E."/>
            <person name="Henrissat B."/>
            <person name="Nagy I."/>
            <person name="Chovatia M."/>
            <person name="Adam C."/>
            <person name="LaButti K."/>
            <person name="Lipzen A."/>
            <person name="Riley R."/>
            <person name="Grigoriev I.V."/>
            <person name="Nagy L.G."/>
        </authorList>
    </citation>
    <scope>NUCLEOTIDE SEQUENCE [LARGE SCALE GENOMIC DNA]</scope>
    <source>
        <strain evidence="3 4">NL-1724</strain>
    </source>
</reference>
<dbReference type="EMBL" id="VDMD01000082">
    <property type="protein sequence ID" value="TRM56022.1"/>
    <property type="molecule type" value="Genomic_DNA"/>
</dbReference>
<gene>
    <name evidence="3" type="ORF">BD626DRAFT_541601</name>
</gene>
<dbReference type="Proteomes" id="UP000320762">
    <property type="component" value="Unassembled WGS sequence"/>
</dbReference>